<protein>
    <recommendedName>
        <fullName evidence="2">DUF4015 domain-containing protein</fullName>
    </recommendedName>
</protein>
<evidence type="ECO:0000256" key="1">
    <source>
        <dbReference type="SAM" id="MobiDB-lite"/>
    </source>
</evidence>
<name>A0ABN1H2K9_9ACTN</name>
<dbReference type="Gene3D" id="3.20.20.80">
    <property type="entry name" value="Glycosidases"/>
    <property type="match status" value="1"/>
</dbReference>
<feature type="region of interest" description="Disordered" evidence="1">
    <location>
        <begin position="569"/>
        <end position="630"/>
    </location>
</feature>
<dbReference type="Proteomes" id="UP001500957">
    <property type="component" value="Unassembled WGS sequence"/>
</dbReference>
<feature type="compositionally biased region" description="Low complexity" evidence="1">
    <location>
        <begin position="597"/>
        <end position="623"/>
    </location>
</feature>
<evidence type="ECO:0000313" key="4">
    <source>
        <dbReference type="Proteomes" id="UP001500957"/>
    </source>
</evidence>
<sequence length="630" mass="66145">MAKKRKTGRNVAIVGGVAALLLVVGAAASPLGAGSKVELVASQTGMLNADAAKNLVFTINGAKMSDVTLKLDGQEVQGTQEGDNIVYRAPSDLADGKHTFSASKDGRLPGRTATSTQSFEIDTVAPVVTFEIPDEPVKMDQAFTLKGKVEGAKTAEINGEQLDLANDGSFSKEFAAPPRGAILKATDEAGNVTEQAASIPVFNPAVRSVHITAFGWSSSTLREPVLQMLKDKKIDNVQLDIKDEDGIVGYQSEVPLAKAAGTGTDRYNAADALKQIHDLGGTVTGRIVAFRDPKLAGWAVKNGKMDLVIQNSSGGAYDAGKYGRASFTNFANSEVKDYNISLAEEAAKLGFDQIMFDYIRKPENSGQVYPGIGDRDAMTAIVDFVAEAAPRVRAAGAFVGAAVYGISAFTPVSVAQDIPGMAKHLDFIAPMVYPSHWGPGEYSVASPNSQPYDIVNRSVMEFNRLVLGTDCAIVPWLQDFSLGVRYGVAEVKAQIKAAADAGINGFYLWNASSKYTAAALEAMQPGDAQPGELIYSMVRPGVNPGEGTKDAKAAEEYIKAYFEAKKNGTTFVPPGSQTTPDPATTEGTESSTEESTDSAADSATQSEGTESASTESTDGATASPSPSATP</sequence>
<reference evidence="3 4" key="1">
    <citation type="journal article" date="2019" name="Int. J. Syst. Evol. Microbiol.">
        <title>The Global Catalogue of Microorganisms (GCM) 10K type strain sequencing project: providing services to taxonomists for standard genome sequencing and annotation.</title>
        <authorList>
            <consortium name="The Broad Institute Genomics Platform"/>
            <consortium name="The Broad Institute Genome Sequencing Center for Infectious Disease"/>
            <person name="Wu L."/>
            <person name="Ma J."/>
        </authorList>
    </citation>
    <scope>NUCLEOTIDE SEQUENCE [LARGE SCALE GENOMIC DNA]</scope>
    <source>
        <strain evidence="3 4">JCM 10671</strain>
    </source>
</reference>
<feature type="domain" description="DUF4015" evidence="2">
    <location>
        <begin position="208"/>
        <end position="515"/>
    </location>
</feature>
<organism evidence="3 4">
    <name type="scientific">Sporichthya brevicatena</name>
    <dbReference type="NCBI Taxonomy" id="171442"/>
    <lineage>
        <taxon>Bacteria</taxon>
        <taxon>Bacillati</taxon>
        <taxon>Actinomycetota</taxon>
        <taxon>Actinomycetes</taxon>
        <taxon>Sporichthyales</taxon>
        <taxon>Sporichthyaceae</taxon>
        <taxon>Sporichthya</taxon>
    </lineage>
</organism>
<accession>A0ABN1H2K9</accession>
<keyword evidence="4" id="KW-1185">Reference proteome</keyword>
<proteinExistence type="predicted"/>
<dbReference type="EMBL" id="BAAAHE010000027">
    <property type="protein sequence ID" value="GAA0627100.1"/>
    <property type="molecule type" value="Genomic_DNA"/>
</dbReference>
<feature type="compositionally biased region" description="Polar residues" evidence="1">
    <location>
        <begin position="569"/>
        <end position="582"/>
    </location>
</feature>
<dbReference type="InterPro" id="IPR017853">
    <property type="entry name" value="GH"/>
</dbReference>
<dbReference type="InterPro" id="IPR025275">
    <property type="entry name" value="DUF4015"/>
</dbReference>
<dbReference type="SUPFAM" id="SSF51445">
    <property type="entry name" value="(Trans)glycosidases"/>
    <property type="match status" value="1"/>
</dbReference>
<evidence type="ECO:0000313" key="3">
    <source>
        <dbReference type="EMBL" id="GAA0627100.1"/>
    </source>
</evidence>
<dbReference type="Pfam" id="PF13200">
    <property type="entry name" value="DUF4015"/>
    <property type="match status" value="1"/>
</dbReference>
<dbReference type="Gene3D" id="2.60.40.10">
    <property type="entry name" value="Immunoglobulins"/>
    <property type="match status" value="1"/>
</dbReference>
<gene>
    <name evidence="3" type="ORF">GCM10009547_33330</name>
</gene>
<evidence type="ECO:0000259" key="2">
    <source>
        <dbReference type="Pfam" id="PF13200"/>
    </source>
</evidence>
<dbReference type="InterPro" id="IPR013783">
    <property type="entry name" value="Ig-like_fold"/>
</dbReference>
<comment type="caution">
    <text evidence="3">The sequence shown here is derived from an EMBL/GenBank/DDBJ whole genome shotgun (WGS) entry which is preliminary data.</text>
</comment>